<gene>
    <name evidence="1" type="ORF">L195_g058460</name>
</gene>
<dbReference type="Proteomes" id="UP000236291">
    <property type="component" value="Unassembled WGS sequence"/>
</dbReference>
<accession>A0A2K3JSG3</accession>
<comment type="caution">
    <text evidence="1">The sequence shown here is derived from an EMBL/GenBank/DDBJ whole genome shotgun (WGS) entry which is preliminary data.</text>
</comment>
<dbReference type="AlphaFoldDB" id="A0A2K3JSG3"/>
<dbReference type="EMBL" id="ASHM01121631">
    <property type="protein sequence ID" value="PNX56965.1"/>
    <property type="molecule type" value="Genomic_DNA"/>
</dbReference>
<protein>
    <submittedName>
        <fullName evidence="1">Uncharacterized protein</fullName>
    </submittedName>
</protein>
<evidence type="ECO:0000313" key="2">
    <source>
        <dbReference type="Proteomes" id="UP000236291"/>
    </source>
</evidence>
<organism evidence="1 2">
    <name type="scientific">Trifolium pratense</name>
    <name type="common">Red clover</name>
    <dbReference type="NCBI Taxonomy" id="57577"/>
    <lineage>
        <taxon>Eukaryota</taxon>
        <taxon>Viridiplantae</taxon>
        <taxon>Streptophyta</taxon>
        <taxon>Embryophyta</taxon>
        <taxon>Tracheophyta</taxon>
        <taxon>Spermatophyta</taxon>
        <taxon>Magnoliopsida</taxon>
        <taxon>eudicotyledons</taxon>
        <taxon>Gunneridae</taxon>
        <taxon>Pentapetalae</taxon>
        <taxon>rosids</taxon>
        <taxon>fabids</taxon>
        <taxon>Fabales</taxon>
        <taxon>Fabaceae</taxon>
        <taxon>Papilionoideae</taxon>
        <taxon>50 kb inversion clade</taxon>
        <taxon>NPAAA clade</taxon>
        <taxon>Hologalegina</taxon>
        <taxon>IRL clade</taxon>
        <taxon>Trifolieae</taxon>
        <taxon>Trifolium</taxon>
    </lineage>
</organism>
<reference evidence="1 2" key="2">
    <citation type="journal article" date="2017" name="Front. Plant Sci.">
        <title>Gene Classification and Mining of Molecular Markers Useful in Red Clover (Trifolium pratense) Breeding.</title>
        <authorList>
            <person name="Istvanek J."/>
            <person name="Dluhosova J."/>
            <person name="Dluhos P."/>
            <person name="Patkova L."/>
            <person name="Nedelnik J."/>
            <person name="Repkova J."/>
        </authorList>
    </citation>
    <scope>NUCLEOTIDE SEQUENCE [LARGE SCALE GENOMIC DNA]</scope>
    <source>
        <strain evidence="2">cv. Tatra</strain>
        <tissue evidence="1">Young leaves</tissue>
    </source>
</reference>
<proteinExistence type="predicted"/>
<sequence>MLKFCDQILAIFMSKLPEKDAARTAVLSKDWLET</sequence>
<evidence type="ECO:0000313" key="1">
    <source>
        <dbReference type="EMBL" id="PNX56965.1"/>
    </source>
</evidence>
<reference evidence="1 2" key="1">
    <citation type="journal article" date="2014" name="Am. J. Bot.">
        <title>Genome assembly and annotation for red clover (Trifolium pratense; Fabaceae).</title>
        <authorList>
            <person name="Istvanek J."/>
            <person name="Jaros M."/>
            <person name="Krenek A."/>
            <person name="Repkova J."/>
        </authorList>
    </citation>
    <scope>NUCLEOTIDE SEQUENCE [LARGE SCALE GENOMIC DNA]</scope>
    <source>
        <strain evidence="2">cv. Tatra</strain>
        <tissue evidence="1">Young leaves</tissue>
    </source>
</reference>
<name>A0A2K3JSG3_TRIPR</name>
<feature type="non-terminal residue" evidence="1">
    <location>
        <position position="34"/>
    </location>
</feature>